<organism evidence="4">
    <name type="scientific">mine drainage metagenome</name>
    <dbReference type="NCBI Taxonomy" id="410659"/>
    <lineage>
        <taxon>unclassified sequences</taxon>
        <taxon>metagenomes</taxon>
        <taxon>ecological metagenomes</taxon>
    </lineage>
</organism>
<keyword evidence="1 4" id="KW-0328">Glycosyltransferase</keyword>
<dbReference type="PANTHER" id="PTHR12526">
    <property type="entry name" value="GLYCOSYLTRANSFERASE"/>
    <property type="match status" value="1"/>
</dbReference>
<feature type="domain" description="Glycosyltransferase subfamily 4-like N-terminal" evidence="3">
    <location>
        <begin position="21"/>
        <end position="171"/>
    </location>
</feature>
<dbReference type="InterPro" id="IPR028098">
    <property type="entry name" value="Glyco_trans_4-like_N"/>
</dbReference>
<dbReference type="GO" id="GO:0102710">
    <property type="term" value="F:D-inositol-3-phosphate glycosyltransferase activity"/>
    <property type="evidence" value="ECO:0007669"/>
    <property type="project" value="UniProtKB-EC"/>
</dbReference>
<dbReference type="SUPFAM" id="SSF53756">
    <property type="entry name" value="UDP-Glycosyltransferase/glycogen phosphorylase"/>
    <property type="match status" value="1"/>
</dbReference>
<accession>A0A1J5T5E3</accession>
<protein>
    <submittedName>
        <fullName evidence="4">D-inositol 3-phosphate glycosyltransferase</fullName>
        <ecNumber evidence="4">2.4.1.250</ecNumber>
    </submittedName>
</protein>
<dbReference type="CDD" id="cd03801">
    <property type="entry name" value="GT4_PimA-like"/>
    <property type="match status" value="1"/>
</dbReference>
<keyword evidence="2 4" id="KW-0808">Transferase</keyword>
<dbReference type="Pfam" id="PF13439">
    <property type="entry name" value="Glyco_transf_4"/>
    <property type="match status" value="1"/>
</dbReference>
<evidence type="ECO:0000256" key="1">
    <source>
        <dbReference type="ARBA" id="ARBA00022676"/>
    </source>
</evidence>
<dbReference type="EMBL" id="MLJW01000038">
    <property type="protein sequence ID" value="OIR07350.1"/>
    <property type="molecule type" value="Genomic_DNA"/>
</dbReference>
<dbReference type="Gene3D" id="3.40.50.2000">
    <property type="entry name" value="Glycogen Phosphorylase B"/>
    <property type="match status" value="2"/>
</dbReference>
<dbReference type="Pfam" id="PF13692">
    <property type="entry name" value="Glyco_trans_1_4"/>
    <property type="match status" value="1"/>
</dbReference>
<proteinExistence type="predicted"/>
<evidence type="ECO:0000313" key="4">
    <source>
        <dbReference type="EMBL" id="OIR07350.1"/>
    </source>
</evidence>
<dbReference type="PANTHER" id="PTHR12526:SF510">
    <property type="entry name" value="D-INOSITOL 3-PHOSPHATE GLYCOSYLTRANSFERASE"/>
    <property type="match status" value="1"/>
</dbReference>
<dbReference type="AlphaFoldDB" id="A0A1J5T5E3"/>
<evidence type="ECO:0000259" key="3">
    <source>
        <dbReference type="Pfam" id="PF13439"/>
    </source>
</evidence>
<sequence length="374" mass="39923">MRIAIATGPFHPTPPGPAGAVERLTTDLAARFAARGHEVTLISRRHPGLPDQEVAAGVRHLRLQGSQSTSRVWVNILKDFPYSLSAARRLPAADVWLLNSFWLPFLAARRRRDAGARIVVAAHRYPKGQYRLYRGVDRITAVSRSVADAIVTQAPWSRPIVNVIPNPIDTSVFTAAPRDFNGPLRFLYAGRIHPEKGLEILIRGFAKAAPCLPGSTLVIMGAWEVAQGGAGPAYVEHLRTLAGTAPVTFRDPVFERTTFAAALRACDVFVYPSVAEQGESFGVAPLEAMATGAVPVVSALGCFSDFLQDGVTGAVFDHRSPAASENLAGLLVRLGTAPDLLKALSAAGAARARDFGTDLLADRHLADYAALLAG</sequence>
<dbReference type="EC" id="2.4.1.250" evidence="4"/>
<comment type="caution">
    <text evidence="4">The sequence shown here is derived from an EMBL/GenBank/DDBJ whole genome shotgun (WGS) entry which is preliminary data.</text>
</comment>
<name>A0A1J5T5E3_9ZZZZ</name>
<gene>
    <name evidence="4" type="primary">mshA_9</name>
    <name evidence="4" type="ORF">GALL_106060</name>
</gene>
<evidence type="ECO:0000256" key="2">
    <source>
        <dbReference type="ARBA" id="ARBA00022679"/>
    </source>
</evidence>
<reference evidence="4" key="1">
    <citation type="submission" date="2016-10" db="EMBL/GenBank/DDBJ databases">
        <title>Sequence of Gallionella enrichment culture.</title>
        <authorList>
            <person name="Poehlein A."/>
            <person name="Muehling M."/>
            <person name="Daniel R."/>
        </authorList>
    </citation>
    <scope>NUCLEOTIDE SEQUENCE</scope>
</reference>